<evidence type="ECO:0000259" key="10">
    <source>
        <dbReference type="PROSITE" id="PS51011"/>
    </source>
</evidence>
<sequence>MLQGVTMFWRSFISRKVLEQPVKQVVPKEKEESDQHFLSVGTEVSAKYRGAFCEAKIKSVKKSVIFRVTNKKDGKSYNIPEESIKGSLKIGSAVEAQFPEQNSWTEAVIQSARDKSVYTVEFDDGDVRTLHRSSLCLQGVRHFAESETLDHLPLTDPENFGTPVLTKRKPKRKTPQSTSTNAEEDNDSDDQKTSDREPNAKRKLVTSTRNISKDEDRSEESEEEKRKKWLADPLMGKLVLVEPPDKRKHWYPAVCVNPLSYEDCDELTSSQIVVRSFKNGKLQAVERCQRLTKQTAPSKVEPSWKDVMECAFMWEETRMVPDAWRTDIKDILDEEDEGKDKTSTSAEDQEKNHDFLEQLYKFMEDRGSPVNKTPVLGYKDLDLFLLYRLVQAKGGFHAIVNAPDWREIYCELGIPKVSQAAGHHAKMAYTKYLLSFEEYLMSFKQSTAKDNHKRGKKGDTVKSKEKRLSRAVSGRASPLTRSDDDQESSSKRRSRRRKISECVTDEQDVTTPLKETKRGRRSKVDDSKRDSDMDDASSTASSEKSTTRSRLSSVNESASQKLGARGVNDRRRSNSGTRRKNALYKAGDKIRVKYGKDSFKLYIAKVVDVDFDEGTEMQYYVHYTGWNSRHDEWIKSWQIAGCLNETDSATHNSSPAPGKVPGRRPKTPTPGEVSEKKYTPSPPINTTPTVSLTRDVLKGVSQALNFNTPPKSSAVKEEANPPSLKQEPKPEVSAKKPGKGRTRRQSMSSSSSAQPEVSPPLKRAASEEKTTPEVKVKQESVTHKEGSPKPVVREKHPSGRITPPSALTAAARRVSSRRSKSPAYLKEFGTSKRKRTTSSSSVTETPVSESKNSPIAAETALSPTEQPVGQPICSDVSQCSSENQSKSSEDQDLTVETSTKKEQEVSVRSDEDQISSSSQATYDNFDEEAPIIALEKPKSHSVCAESSREPSNCLSCVALSELTETNLSDSPAAVENNNQIDTVKSPPAVDSNPTSPKLDDPENADDSTSTVTEKQPSQGDDIVTTDSNASDDSSFSENNERPSDDSQEPQVDLPYIHPPIVAPQPQQVQLVPPPLPQGAPSSSKVLVENTPPTTPEASPEHFYDDQDMNGESDNAGMAGSGASSLSGDVPVLSSSPDYPPQDETCQDDKTGGDGDIKRKYRKGQGHRRSSSKSDARNKSRKSAPGDTDSEDDAPPSGKAHDGTPTKGRRRVNKRRTRTKPEPPSAPPPVVGEELAKMNPDERIRVLQSKLAEMRKVYQQLKQEVSSIDRKRKRAKRREQEAAEVGSPFNSKKHCSSPDKRENDEIGADKGDIEADIAASNASNSLV</sequence>
<feature type="compositionally biased region" description="Low complexity" evidence="9">
    <location>
        <begin position="877"/>
        <end position="886"/>
    </location>
</feature>
<feature type="compositionally biased region" description="Low complexity" evidence="9">
    <location>
        <begin position="1115"/>
        <end position="1127"/>
    </location>
</feature>
<feature type="compositionally biased region" description="Basic residues" evidence="9">
    <location>
        <begin position="1158"/>
        <end position="1170"/>
    </location>
</feature>
<dbReference type="Pfam" id="PF01388">
    <property type="entry name" value="ARID"/>
    <property type="match status" value="1"/>
</dbReference>
<feature type="compositionally biased region" description="Basic residues" evidence="9">
    <location>
        <begin position="1206"/>
        <end position="1217"/>
    </location>
</feature>
<evidence type="ECO:0000256" key="5">
    <source>
        <dbReference type="ARBA" id="ARBA00023015"/>
    </source>
</evidence>
<organism evidence="11">
    <name type="scientific">Phallusia mammillata</name>
    <dbReference type="NCBI Taxonomy" id="59560"/>
    <lineage>
        <taxon>Eukaryota</taxon>
        <taxon>Metazoa</taxon>
        <taxon>Chordata</taxon>
        <taxon>Tunicata</taxon>
        <taxon>Ascidiacea</taxon>
        <taxon>Phlebobranchia</taxon>
        <taxon>Ascidiidae</taxon>
        <taxon>Phallusia</taxon>
    </lineage>
</organism>
<dbReference type="InterPro" id="IPR002999">
    <property type="entry name" value="Tudor"/>
</dbReference>
<feature type="region of interest" description="Disordered" evidence="9">
    <location>
        <begin position="1262"/>
        <end position="1313"/>
    </location>
</feature>
<dbReference type="SMART" id="SM01014">
    <property type="entry name" value="ARID"/>
    <property type="match status" value="1"/>
</dbReference>
<dbReference type="FunFam" id="1.10.150.60:FF:000003">
    <property type="entry name" value="AT-rich interactive domain-containing protein 4B"/>
    <property type="match status" value="1"/>
</dbReference>
<feature type="compositionally biased region" description="Polar residues" evidence="9">
    <location>
        <begin position="965"/>
        <end position="982"/>
    </location>
</feature>
<dbReference type="Pfam" id="PF08169">
    <property type="entry name" value="RBB1NT"/>
    <property type="match status" value="1"/>
</dbReference>
<feature type="compositionally biased region" description="Basic and acidic residues" evidence="9">
    <location>
        <begin position="1295"/>
        <end position="1312"/>
    </location>
</feature>
<dbReference type="GO" id="GO:0005634">
    <property type="term" value="C:nucleus"/>
    <property type="evidence" value="ECO:0007669"/>
    <property type="project" value="TreeGrafter"/>
</dbReference>
<dbReference type="PANTHER" id="PTHR13964">
    <property type="entry name" value="RBP-RELATED"/>
    <property type="match status" value="1"/>
</dbReference>
<keyword evidence="8" id="KW-0539">Nucleus</keyword>
<dbReference type="EMBL" id="LR789596">
    <property type="protein sequence ID" value="CAB3265458.1"/>
    <property type="molecule type" value="mRNA"/>
</dbReference>
<dbReference type="SMART" id="SM00333">
    <property type="entry name" value="TUDOR"/>
    <property type="match status" value="1"/>
</dbReference>
<dbReference type="CDD" id="cd20389">
    <property type="entry name" value="Tudor_ARID4_rpt1"/>
    <property type="match status" value="1"/>
</dbReference>
<accession>A0A6F9DR37</accession>
<dbReference type="InterPro" id="IPR025995">
    <property type="entry name" value="Tudor-knot"/>
</dbReference>
<feature type="region of interest" description="Disordered" evidence="9">
    <location>
        <begin position="648"/>
        <end position="690"/>
    </location>
</feature>
<feature type="domain" description="ARID" evidence="10">
    <location>
        <begin position="349"/>
        <end position="441"/>
    </location>
</feature>
<feature type="compositionally biased region" description="Basic and acidic residues" evidence="9">
    <location>
        <begin position="1146"/>
        <end position="1157"/>
    </location>
</feature>
<gene>
    <name evidence="11" type="primary">Rbbp6-002</name>
</gene>
<dbReference type="InterPro" id="IPR036431">
    <property type="entry name" value="ARID_dom_sf"/>
</dbReference>
<keyword evidence="6" id="KW-0238">DNA-binding</keyword>
<evidence type="ECO:0000313" key="11">
    <source>
        <dbReference type="EMBL" id="CAB3265458.1"/>
    </source>
</evidence>
<dbReference type="PROSITE" id="PS51011">
    <property type="entry name" value="ARID"/>
    <property type="match status" value="1"/>
</dbReference>
<feature type="region of interest" description="Disordered" evidence="9">
    <location>
        <begin position="152"/>
        <end position="227"/>
    </location>
</feature>
<dbReference type="InterPro" id="IPR051232">
    <property type="entry name" value="ARID/SWI1_ChromRemod"/>
</dbReference>
<dbReference type="PANTHER" id="PTHR13964:SF27">
    <property type="entry name" value="HAT-TRICK, ISOFORM D"/>
    <property type="match status" value="1"/>
</dbReference>
<evidence type="ECO:0000256" key="6">
    <source>
        <dbReference type="ARBA" id="ARBA00023125"/>
    </source>
</evidence>
<feature type="compositionally biased region" description="Low complexity" evidence="9">
    <location>
        <begin position="837"/>
        <end position="850"/>
    </location>
</feature>
<protein>
    <submittedName>
        <fullName evidence="11">Retinoblastoma-binding protein</fullName>
    </submittedName>
</protein>
<dbReference type="SUPFAM" id="SSF54160">
    <property type="entry name" value="Chromo domain-like"/>
    <property type="match status" value="1"/>
</dbReference>
<feature type="compositionally biased region" description="Low complexity" evidence="9">
    <location>
        <begin position="536"/>
        <end position="550"/>
    </location>
</feature>
<name>A0A6F9DR37_9ASCI</name>
<keyword evidence="1" id="KW-1017">Isopeptide bond</keyword>
<keyword evidence="5" id="KW-0805">Transcription regulation</keyword>
<keyword evidence="4" id="KW-0156">Chromatin regulator</keyword>
<feature type="compositionally biased region" description="Basic and acidic residues" evidence="9">
    <location>
        <begin position="457"/>
        <end position="468"/>
    </location>
</feature>
<dbReference type="Pfam" id="PF11717">
    <property type="entry name" value="Tudor-knot"/>
    <property type="match status" value="1"/>
</dbReference>
<evidence type="ECO:0000256" key="1">
    <source>
        <dbReference type="ARBA" id="ARBA00022499"/>
    </source>
</evidence>
<proteinExistence type="evidence at transcript level"/>
<evidence type="ECO:0000256" key="3">
    <source>
        <dbReference type="ARBA" id="ARBA00022843"/>
    </source>
</evidence>
<dbReference type="GO" id="GO:0000976">
    <property type="term" value="F:transcription cis-regulatory region binding"/>
    <property type="evidence" value="ECO:0007669"/>
    <property type="project" value="TreeGrafter"/>
</dbReference>
<evidence type="ECO:0000256" key="2">
    <source>
        <dbReference type="ARBA" id="ARBA00022553"/>
    </source>
</evidence>
<feature type="compositionally biased region" description="Basic and acidic residues" evidence="9">
    <location>
        <begin position="764"/>
        <end position="797"/>
    </location>
</feature>
<dbReference type="CDD" id="cd20390">
    <property type="entry name" value="Tudor_ARID4_rpt2"/>
    <property type="match status" value="1"/>
</dbReference>
<evidence type="ECO:0000256" key="8">
    <source>
        <dbReference type="ARBA" id="ARBA00023242"/>
    </source>
</evidence>
<dbReference type="SUPFAM" id="SSF46774">
    <property type="entry name" value="ARID-like"/>
    <property type="match status" value="1"/>
</dbReference>
<dbReference type="CDD" id="cd20104">
    <property type="entry name" value="MBT_PHF20L1-like"/>
    <property type="match status" value="1"/>
</dbReference>
<evidence type="ECO:0000256" key="9">
    <source>
        <dbReference type="SAM" id="MobiDB-lite"/>
    </source>
</evidence>
<dbReference type="InterPro" id="IPR012603">
    <property type="entry name" value="ARID4A/B_PWWP"/>
</dbReference>
<evidence type="ECO:0000256" key="7">
    <source>
        <dbReference type="ARBA" id="ARBA00023163"/>
    </source>
</evidence>
<feature type="compositionally biased region" description="Basic and acidic residues" evidence="9">
    <location>
        <begin position="898"/>
        <end position="911"/>
    </location>
</feature>
<feature type="compositionally biased region" description="Polar residues" evidence="9">
    <location>
        <begin position="551"/>
        <end position="560"/>
    </location>
</feature>
<feature type="region of interest" description="Disordered" evidence="9">
    <location>
        <begin position="447"/>
        <end position="581"/>
    </location>
</feature>
<feature type="compositionally biased region" description="Polar residues" evidence="9">
    <location>
        <begin position="1006"/>
        <end position="1037"/>
    </location>
</feature>
<dbReference type="InterPro" id="IPR016197">
    <property type="entry name" value="Chromo-like_dom_sf"/>
</dbReference>
<feature type="region of interest" description="Disordered" evidence="9">
    <location>
        <begin position="704"/>
        <end position="927"/>
    </location>
</feature>
<keyword evidence="3" id="KW-0832">Ubl conjugation</keyword>
<reference evidence="11" key="1">
    <citation type="submission" date="2020-04" db="EMBL/GenBank/DDBJ databases">
        <authorList>
            <person name="Neveu A P."/>
        </authorList>
    </citation>
    <scope>NUCLEOTIDE SEQUENCE</scope>
    <source>
        <tissue evidence="11">Whole embryo</tissue>
    </source>
</reference>
<feature type="compositionally biased region" description="Basic and acidic residues" evidence="9">
    <location>
        <begin position="189"/>
        <end position="200"/>
    </location>
</feature>
<keyword evidence="2" id="KW-0597">Phosphoprotein</keyword>
<dbReference type="GO" id="GO:0006357">
    <property type="term" value="P:regulation of transcription by RNA polymerase II"/>
    <property type="evidence" value="ECO:0007669"/>
    <property type="project" value="TreeGrafter"/>
</dbReference>
<dbReference type="InterPro" id="IPR001606">
    <property type="entry name" value="ARID_dom"/>
</dbReference>
<dbReference type="Gene3D" id="2.30.30.140">
    <property type="match status" value="3"/>
</dbReference>
<feature type="region of interest" description="Disordered" evidence="9">
    <location>
        <begin position="965"/>
        <end position="1239"/>
    </location>
</feature>
<dbReference type="GO" id="GO:0006325">
    <property type="term" value="P:chromatin organization"/>
    <property type="evidence" value="ECO:0007669"/>
    <property type="project" value="UniProtKB-KW"/>
</dbReference>
<feature type="compositionally biased region" description="Basic and acidic residues" evidence="9">
    <location>
        <begin position="522"/>
        <end position="531"/>
    </location>
</feature>
<dbReference type="Gene3D" id="1.10.150.60">
    <property type="entry name" value="ARID DNA-binding domain"/>
    <property type="match status" value="1"/>
</dbReference>
<dbReference type="SMART" id="SM00501">
    <property type="entry name" value="BRIGHT"/>
    <property type="match status" value="1"/>
</dbReference>
<evidence type="ECO:0000256" key="4">
    <source>
        <dbReference type="ARBA" id="ARBA00022853"/>
    </source>
</evidence>
<keyword evidence="7" id="KW-0804">Transcription</keyword>